<dbReference type="Proteomes" id="UP000285060">
    <property type="component" value="Unassembled WGS sequence"/>
</dbReference>
<feature type="compositionally biased region" description="Basic and acidic residues" evidence="1">
    <location>
        <begin position="33"/>
        <end position="44"/>
    </location>
</feature>
<organism evidence="2 3">
    <name type="scientific">Aphanomyces invadans</name>
    <dbReference type="NCBI Taxonomy" id="157072"/>
    <lineage>
        <taxon>Eukaryota</taxon>
        <taxon>Sar</taxon>
        <taxon>Stramenopiles</taxon>
        <taxon>Oomycota</taxon>
        <taxon>Saprolegniomycetes</taxon>
        <taxon>Saprolegniales</taxon>
        <taxon>Verrucalvaceae</taxon>
        <taxon>Aphanomyces</taxon>
    </lineage>
</organism>
<dbReference type="EMBL" id="QUSY01000120">
    <property type="protein sequence ID" value="RHY32672.1"/>
    <property type="molecule type" value="Genomic_DNA"/>
</dbReference>
<evidence type="ECO:0000313" key="2">
    <source>
        <dbReference type="EMBL" id="RHY32672.1"/>
    </source>
</evidence>
<keyword evidence="3" id="KW-1185">Reference proteome</keyword>
<reference evidence="2 3" key="1">
    <citation type="submission" date="2018-08" db="EMBL/GenBank/DDBJ databases">
        <title>Aphanomyces genome sequencing and annotation.</title>
        <authorList>
            <person name="Minardi D."/>
            <person name="Oidtmann B."/>
            <person name="Van Der Giezen M."/>
            <person name="Studholme D.J."/>
        </authorList>
    </citation>
    <scope>NUCLEOTIDE SEQUENCE [LARGE SCALE GENOMIC DNA]</scope>
    <source>
        <strain evidence="2 3">NJM0002</strain>
    </source>
</reference>
<proteinExistence type="predicted"/>
<evidence type="ECO:0000256" key="1">
    <source>
        <dbReference type="SAM" id="MobiDB-lite"/>
    </source>
</evidence>
<evidence type="ECO:0000313" key="3">
    <source>
        <dbReference type="Proteomes" id="UP000285060"/>
    </source>
</evidence>
<comment type="caution">
    <text evidence="2">The sequence shown here is derived from an EMBL/GenBank/DDBJ whole genome shotgun (WGS) entry which is preliminary data.</text>
</comment>
<feature type="region of interest" description="Disordered" evidence="1">
    <location>
        <begin position="1"/>
        <end position="52"/>
    </location>
</feature>
<gene>
    <name evidence="2" type="ORF">DYB32_002354</name>
</gene>
<protein>
    <submittedName>
        <fullName evidence="2">Uncharacterized protein</fullName>
    </submittedName>
</protein>
<dbReference type="AlphaFoldDB" id="A0A3R7D476"/>
<accession>A0A3R7D476</accession>
<sequence length="86" mass="9849">MHRTAICQHHGQARPWSLRQPSHLCRSSVESNETGHRGAGHEHTNVPAPSDELPTRLASIVRVHRRAARVQDACMWRSWQWRVGRG</sequence>
<name>A0A3R7D476_9STRA</name>